<dbReference type="AlphaFoldDB" id="A0A0C3LXE8"/>
<sequence length="163" mass="18189">MAEQGTQAFCFRPSVRPSVLPSPSILLVSLFAVFQTQPTPNEKKHPMFPDFLPSVPPPGVQNRRGHALHLFFFLPRNKLPVGASEVGEILPELPAGLFSLFHHSWFFFQPFVLHILSIAMYQPSALGVSRSLARSTKLLSPAYLSRVCARVPLTITYTYDGRV</sequence>
<protein>
    <submittedName>
        <fullName evidence="1">Uncharacterized protein</fullName>
    </submittedName>
</protein>
<dbReference type="HOGENOM" id="CLU_1628274_0_0_1"/>
<reference evidence="1 2" key="1">
    <citation type="submission" date="2014-04" db="EMBL/GenBank/DDBJ databases">
        <authorList>
            <consortium name="DOE Joint Genome Institute"/>
            <person name="Kuo A."/>
            <person name="Girlanda M."/>
            <person name="Perotto S."/>
            <person name="Kohler A."/>
            <person name="Nagy L.G."/>
            <person name="Floudas D."/>
            <person name="Copeland A."/>
            <person name="Barry K.W."/>
            <person name="Cichocki N."/>
            <person name="Veneault-Fourrey C."/>
            <person name="LaButti K."/>
            <person name="Lindquist E.A."/>
            <person name="Lipzen A."/>
            <person name="Lundell T."/>
            <person name="Morin E."/>
            <person name="Murat C."/>
            <person name="Sun H."/>
            <person name="Tunlid A."/>
            <person name="Henrissat B."/>
            <person name="Grigoriev I.V."/>
            <person name="Hibbett D.S."/>
            <person name="Martin F."/>
            <person name="Nordberg H.P."/>
            <person name="Cantor M.N."/>
            <person name="Hua S.X."/>
        </authorList>
    </citation>
    <scope>NUCLEOTIDE SEQUENCE [LARGE SCALE GENOMIC DNA]</scope>
    <source>
        <strain evidence="1 2">MUT 4182</strain>
    </source>
</reference>
<dbReference type="Proteomes" id="UP000054248">
    <property type="component" value="Unassembled WGS sequence"/>
</dbReference>
<name>A0A0C3LXE8_9AGAM</name>
<evidence type="ECO:0000313" key="1">
    <source>
        <dbReference type="EMBL" id="KIO26127.1"/>
    </source>
</evidence>
<dbReference type="EMBL" id="KN823029">
    <property type="protein sequence ID" value="KIO26127.1"/>
    <property type="molecule type" value="Genomic_DNA"/>
</dbReference>
<organism evidence="1 2">
    <name type="scientific">Tulasnella calospora MUT 4182</name>
    <dbReference type="NCBI Taxonomy" id="1051891"/>
    <lineage>
        <taxon>Eukaryota</taxon>
        <taxon>Fungi</taxon>
        <taxon>Dikarya</taxon>
        <taxon>Basidiomycota</taxon>
        <taxon>Agaricomycotina</taxon>
        <taxon>Agaricomycetes</taxon>
        <taxon>Cantharellales</taxon>
        <taxon>Tulasnellaceae</taxon>
        <taxon>Tulasnella</taxon>
    </lineage>
</organism>
<accession>A0A0C3LXE8</accession>
<proteinExistence type="predicted"/>
<evidence type="ECO:0000313" key="2">
    <source>
        <dbReference type="Proteomes" id="UP000054248"/>
    </source>
</evidence>
<gene>
    <name evidence="1" type="ORF">M407DRAFT_203513</name>
</gene>
<keyword evidence="2" id="KW-1185">Reference proteome</keyword>
<reference evidence="2" key="2">
    <citation type="submission" date="2015-01" db="EMBL/GenBank/DDBJ databases">
        <title>Evolutionary Origins and Diversification of the Mycorrhizal Mutualists.</title>
        <authorList>
            <consortium name="DOE Joint Genome Institute"/>
            <consortium name="Mycorrhizal Genomics Consortium"/>
            <person name="Kohler A."/>
            <person name="Kuo A."/>
            <person name="Nagy L.G."/>
            <person name="Floudas D."/>
            <person name="Copeland A."/>
            <person name="Barry K.W."/>
            <person name="Cichocki N."/>
            <person name="Veneault-Fourrey C."/>
            <person name="LaButti K."/>
            <person name="Lindquist E.A."/>
            <person name="Lipzen A."/>
            <person name="Lundell T."/>
            <person name="Morin E."/>
            <person name="Murat C."/>
            <person name="Riley R."/>
            <person name="Ohm R."/>
            <person name="Sun H."/>
            <person name="Tunlid A."/>
            <person name="Henrissat B."/>
            <person name="Grigoriev I.V."/>
            <person name="Hibbett D.S."/>
            <person name="Martin F."/>
        </authorList>
    </citation>
    <scope>NUCLEOTIDE SEQUENCE [LARGE SCALE GENOMIC DNA]</scope>
    <source>
        <strain evidence="2">MUT 4182</strain>
    </source>
</reference>